<dbReference type="PANTHER" id="PTHR18460">
    <property type="entry name" value="TEL2 INTERACTING PROTEIN 1 TTI1 FAMILY MEMBER"/>
    <property type="match status" value="1"/>
</dbReference>
<protein>
    <submittedName>
        <fullName evidence="3">Uncharacterized protein</fullName>
    </submittedName>
</protein>
<dbReference type="Pfam" id="PF24173">
    <property type="entry name" value="TPR_TTI1_N"/>
    <property type="match status" value="1"/>
</dbReference>
<reference evidence="4" key="1">
    <citation type="submission" date="2016-04" db="EMBL/GenBank/DDBJ databases">
        <title>Cephalotus genome sequencing.</title>
        <authorList>
            <person name="Fukushima K."/>
            <person name="Hasebe M."/>
            <person name="Fang X."/>
        </authorList>
    </citation>
    <scope>NUCLEOTIDE SEQUENCE [LARGE SCALE GENOMIC DNA]</scope>
    <source>
        <strain evidence="4">cv. St1</strain>
    </source>
</reference>
<name>A0A1Q3B7Y1_CEPFO</name>
<dbReference type="SUPFAM" id="SSF48371">
    <property type="entry name" value="ARM repeat"/>
    <property type="match status" value="1"/>
</dbReference>
<dbReference type="OrthoDB" id="49511at2759"/>
<evidence type="ECO:0000313" key="4">
    <source>
        <dbReference type="Proteomes" id="UP000187406"/>
    </source>
</evidence>
<dbReference type="GO" id="GO:0005737">
    <property type="term" value="C:cytoplasm"/>
    <property type="evidence" value="ECO:0007669"/>
    <property type="project" value="TreeGrafter"/>
</dbReference>
<dbReference type="InterPro" id="IPR052587">
    <property type="entry name" value="TELO2-interacting_protein_1"/>
</dbReference>
<dbReference type="FunCoup" id="A0A1Q3B7Y1">
    <property type="interactions" value="2273"/>
</dbReference>
<evidence type="ECO:0000313" key="3">
    <source>
        <dbReference type="EMBL" id="GAV64137.1"/>
    </source>
</evidence>
<organism evidence="3 4">
    <name type="scientific">Cephalotus follicularis</name>
    <name type="common">Albany pitcher plant</name>
    <dbReference type="NCBI Taxonomy" id="3775"/>
    <lineage>
        <taxon>Eukaryota</taxon>
        <taxon>Viridiplantae</taxon>
        <taxon>Streptophyta</taxon>
        <taxon>Embryophyta</taxon>
        <taxon>Tracheophyta</taxon>
        <taxon>Spermatophyta</taxon>
        <taxon>Magnoliopsida</taxon>
        <taxon>eudicotyledons</taxon>
        <taxon>Gunneridae</taxon>
        <taxon>Pentapetalae</taxon>
        <taxon>rosids</taxon>
        <taxon>fabids</taxon>
        <taxon>Oxalidales</taxon>
        <taxon>Cephalotaceae</taxon>
        <taxon>Cephalotus</taxon>
    </lineage>
</organism>
<dbReference type="InterPro" id="IPR057566">
    <property type="entry name" value="TPR_TTI1_N"/>
</dbReference>
<accession>A0A1Q3B7Y1</accession>
<dbReference type="Pfam" id="PF21547">
    <property type="entry name" value="TTI1"/>
    <property type="match status" value="1"/>
</dbReference>
<dbReference type="InterPro" id="IPR049362">
    <property type="entry name" value="TTI1_rpt"/>
</dbReference>
<evidence type="ECO:0000259" key="2">
    <source>
        <dbReference type="Pfam" id="PF24181"/>
    </source>
</evidence>
<dbReference type="InterPro" id="IPR016024">
    <property type="entry name" value="ARM-type_fold"/>
</dbReference>
<dbReference type="Proteomes" id="UP000187406">
    <property type="component" value="Unassembled WGS sequence"/>
</dbReference>
<gene>
    <name evidence="3" type="ORF">CFOL_v3_07655</name>
</gene>
<feature type="domain" description="TTI1 C-terminal TPR" evidence="2">
    <location>
        <begin position="1067"/>
        <end position="1298"/>
    </location>
</feature>
<dbReference type="EMBL" id="BDDD01000335">
    <property type="protein sequence ID" value="GAV64137.1"/>
    <property type="molecule type" value="Genomic_DNA"/>
</dbReference>
<dbReference type="Pfam" id="PF24181">
    <property type="entry name" value="TPR_TTI1_C"/>
    <property type="match status" value="1"/>
</dbReference>
<dbReference type="InParanoid" id="A0A1Q3B7Y1"/>
<dbReference type="PANTHER" id="PTHR18460:SF3">
    <property type="entry name" value="TELO2-INTERACTING PROTEIN 1 HOMOLOG"/>
    <property type="match status" value="1"/>
</dbReference>
<dbReference type="STRING" id="3775.A0A1Q3B7Y1"/>
<dbReference type="InterPro" id="IPR057567">
    <property type="entry name" value="TPR_TTI1_C"/>
</dbReference>
<evidence type="ECO:0000259" key="1">
    <source>
        <dbReference type="Pfam" id="PF24173"/>
    </source>
</evidence>
<comment type="caution">
    <text evidence="3">The sequence shown here is derived from an EMBL/GenBank/DDBJ whole genome shotgun (WGS) entry which is preliminary data.</text>
</comment>
<sequence length="1373" mass="153126">MEEEEEIDRVTGEFSEERSSVFSQLKPYCIELLELVQNPKKHPSSIPSLLHCLRSSPPHALYPFFDYVLFPLLLLLDVAVDCRSSQKEDSKENISTYDVPKVPQKVSDRVVEGVLQCLEELLTKCHLGSVDQMVVVLKKLTFAALLSPSEASEEFREGVIKCFKTLLLGLLPCSDQSCSCKQITGLPELMESGNLQALLTRPSKHDSRPGECLLVFLQSQTASAAVGHWLSLLLKVYIEAARGHQGSAKLRIEAFMTLRILVAKVGIADALAFFLPGVVSQFAKVLHVSKTMISGAGGSVEATNQAIRGLAEYIMIVLQDDANLSSLDSIRTGGFNSDIYESTNSFLEELRKLPIKAQRESESVAEDVNGEVIEALGQKSENIEKKRTSSGKEIGTLHVNRTREWIQKTSSHLNKLFCATLPNICVHPAKQVRKGLLVALQGLLSRCSHTLKESRLMLLECLCVLVVDVFEEVSSASQEFLVYLFSSSEKHHIEHEVAEIFSRLIAKLPTVVLGNEESLALSHAQKLLVVMYYSGPQFVMDHIQSPVTAARLLDVFAVCLSQNASFTGSLDKVMIPRRSSIGYLHSIAELKPGSLVTGNFQTIINATSSDISKATDFQVKDMRYQLETMQKKYELPRMPPWFVGSQKLYLALSGILRLVGSSLTADFRSEGHLMVITDIPLGYLRRLVSEVRVKEYSNQSWKYWCDRTGSGQLIRQASTAACILNEMIFGLSDHAVDIFTRMFQKSRMEKEEVHESHMGFDDQPHEHEISVINKSMWKISQNKSARSLLIDCIGKILHEYLSPEVWNLPIDHKSYLLQLDSEVGDISLHFFCDIAMLHQEIYIFLPKIFALCLGKDFASSGFLHSSLYLLLEKLICSNFQVRSSSDAVLHVLAAASGYPTVGQLVLANADYVIDSICRQLRHLDLNPHVPNVLAAMLSYIGVAHKVLPLLEEPMLSVSQELEILGRHQHPDLTLSFLKVILEIVKASKHEAYCLPTQAKAYLKHVESKISYMDKNSKADFGDASTPHHDTSFMKPEQWEKIMFELNDSKRYRRTVGSIAGSCLIAATPLLASVQQAACLLALDIVENGIATLAKVEEAYRCETETKEKIEEVIQSYFLYELKDTLDAAQDGTDDNRLLPAMNKIWPFLVICIQNRNPVAATKCLSLVSSVVQICGGDFFSRRFLTDGPHFWNLLSTSPFQKKPRLKDEKMPLLLPYRSTSVSLEDSVAEVTHLKVQVALLNMIADLSRNQRSASALDAVLKKVSGLVVGIACSGVVGLQDASVNALHGLASIDPDLIWLLLADVYYSKKKKDKPPPPTSDLQDLSQILPPPLSQKEFLYVQYGGQTYGFDIDFSSVETVYKKMQSLVFTNQMY</sequence>
<feature type="domain" description="TTI1 N-terminal TPR" evidence="1">
    <location>
        <begin position="219"/>
        <end position="468"/>
    </location>
</feature>
<keyword evidence="4" id="KW-1185">Reference proteome</keyword>
<feature type="non-terminal residue" evidence="3">
    <location>
        <position position="1373"/>
    </location>
</feature>
<proteinExistence type="predicted"/>